<protein>
    <submittedName>
        <fullName evidence="1">Uncharacterized protein</fullName>
    </submittedName>
</protein>
<evidence type="ECO:0000313" key="1">
    <source>
        <dbReference type="EMBL" id="TKW03054.1"/>
    </source>
</evidence>
<dbReference type="Gramene" id="TKW03054">
    <property type="protein sequence ID" value="TKW03054"/>
    <property type="gene ID" value="SEVIR_7G039400v2"/>
</dbReference>
<keyword evidence="2" id="KW-1185">Reference proteome</keyword>
<dbReference type="EMBL" id="CM016558">
    <property type="protein sequence ID" value="TKW03054.1"/>
    <property type="molecule type" value="Genomic_DNA"/>
</dbReference>
<organism evidence="1 2">
    <name type="scientific">Setaria viridis</name>
    <name type="common">Green bristlegrass</name>
    <name type="synonym">Setaria italica subsp. viridis</name>
    <dbReference type="NCBI Taxonomy" id="4556"/>
    <lineage>
        <taxon>Eukaryota</taxon>
        <taxon>Viridiplantae</taxon>
        <taxon>Streptophyta</taxon>
        <taxon>Embryophyta</taxon>
        <taxon>Tracheophyta</taxon>
        <taxon>Spermatophyta</taxon>
        <taxon>Magnoliopsida</taxon>
        <taxon>Liliopsida</taxon>
        <taxon>Poales</taxon>
        <taxon>Poaceae</taxon>
        <taxon>PACMAD clade</taxon>
        <taxon>Panicoideae</taxon>
        <taxon>Panicodae</taxon>
        <taxon>Paniceae</taxon>
        <taxon>Cenchrinae</taxon>
        <taxon>Setaria</taxon>
    </lineage>
</organism>
<evidence type="ECO:0000313" key="2">
    <source>
        <dbReference type="Proteomes" id="UP000298652"/>
    </source>
</evidence>
<reference evidence="1" key="1">
    <citation type="submission" date="2019-03" db="EMBL/GenBank/DDBJ databases">
        <title>WGS assembly of Setaria viridis.</title>
        <authorList>
            <person name="Huang P."/>
            <person name="Jenkins J."/>
            <person name="Grimwood J."/>
            <person name="Barry K."/>
            <person name="Healey A."/>
            <person name="Mamidi S."/>
            <person name="Sreedasyam A."/>
            <person name="Shu S."/>
            <person name="Feldman M."/>
            <person name="Wu J."/>
            <person name="Yu Y."/>
            <person name="Chen C."/>
            <person name="Johnson J."/>
            <person name="Rokhsar D."/>
            <person name="Baxter I."/>
            <person name="Schmutz J."/>
            <person name="Brutnell T."/>
            <person name="Kellogg E."/>
        </authorList>
    </citation>
    <scope>NUCLEOTIDE SEQUENCE [LARGE SCALE GENOMIC DNA]</scope>
</reference>
<proteinExistence type="predicted"/>
<accession>A0A4U6TP04</accession>
<gene>
    <name evidence="1" type="ORF">SEVIR_7G039400v2</name>
</gene>
<sequence>MLSASPILTSLHPLSSPYPFHSWLEPWLVEVGRSGPRRRRAVAGASAWATTTQLFHPSKLLD</sequence>
<dbReference type="Proteomes" id="UP000298652">
    <property type="component" value="Chromosome 7"/>
</dbReference>
<dbReference type="AlphaFoldDB" id="A0A4U6TP04"/>
<name>A0A4U6TP04_SETVI</name>